<reference evidence="15" key="1">
    <citation type="submission" date="2020-12" db="EMBL/GenBank/DDBJ databases">
        <title>Metabolic potential, ecology and presence of endohyphal bacteria is reflected in genomic diversity of Mucoromycotina.</title>
        <authorList>
            <person name="Muszewska A."/>
            <person name="Okrasinska A."/>
            <person name="Steczkiewicz K."/>
            <person name="Drgas O."/>
            <person name="Orlowska M."/>
            <person name="Perlinska-Lenart U."/>
            <person name="Aleksandrzak-Piekarczyk T."/>
            <person name="Szatraj K."/>
            <person name="Zielenkiewicz U."/>
            <person name="Pilsyk S."/>
            <person name="Malc E."/>
            <person name="Mieczkowski P."/>
            <person name="Kruszewska J.S."/>
            <person name="Biernat P."/>
            <person name="Pawlowska J."/>
        </authorList>
    </citation>
    <scope>NUCLEOTIDE SEQUENCE</scope>
    <source>
        <strain evidence="15">WA0000067209</strain>
    </source>
</reference>
<dbReference type="EC" id="2.3.1.48" evidence="3 13"/>
<dbReference type="Gene3D" id="3.30.40.10">
    <property type="entry name" value="Zinc/RING finger domain, C3HC4 (zinc finger)"/>
    <property type="match status" value="1"/>
</dbReference>
<dbReference type="InterPro" id="IPR013083">
    <property type="entry name" value="Znf_RING/FYVE/PHD"/>
</dbReference>
<keyword evidence="8" id="KW-0156">Chromatin regulator</keyword>
<dbReference type="GO" id="GO:0031507">
    <property type="term" value="P:heterochromatin formation"/>
    <property type="evidence" value="ECO:0007669"/>
    <property type="project" value="UniProtKB-ARBA"/>
</dbReference>
<protein>
    <recommendedName>
        <fullName evidence="3 13">Histone acetyltransferase</fullName>
        <ecNumber evidence="3 13">2.3.1.48</ecNumber>
    </recommendedName>
</protein>
<dbReference type="FunFam" id="1.10.10.10:FF:000022">
    <property type="entry name" value="Histone acetyltransferase"/>
    <property type="match status" value="1"/>
</dbReference>
<dbReference type="GO" id="GO:0004402">
    <property type="term" value="F:histone acetyltransferase activity"/>
    <property type="evidence" value="ECO:0007669"/>
    <property type="project" value="InterPro"/>
</dbReference>
<evidence type="ECO:0000256" key="13">
    <source>
        <dbReference type="RuleBase" id="RU361211"/>
    </source>
</evidence>
<dbReference type="FunFam" id="3.40.630.30:FF:000001">
    <property type="entry name" value="Histone acetyltransferase"/>
    <property type="match status" value="1"/>
</dbReference>
<evidence type="ECO:0000256" key="1">
    <source>
        <dbReference type="ARBA" id="ARBA00004123"/>
    </source>
</evidence>
<accession>A0A8H7PRY6</accession>
<dbReference type="Gene3D" id="1.10.10.10">
    <property type="entry name" value="Winged helix-like DNA-binding domain superfamily/Winged helix DNA-binding domain"/>
    <property type="match status" value="1"/>
</dbReference>
<dbReference type="Pfam" id="PF00628">
    <property type="entry name" value="PHD"/>
    <property type="match status" value="1"/>
</dbReference>
<dbReference type="InterPro" id="IPR011011">
    <property type="entry name" value="Znf_FYVE_PHD"/>
</dbReference>
<evidence type="ECO:0000313" key="16">
    <source>
        <dbReference type="Proteomes" id="UP000654370"/>
    </source>
</evidence>
<evidence type="ECO:0000256" key="5">
    <source>
        <dbReference type="ARBA" id="ARBA00022723"/>
    </source>
</evidence>
<evidence type="ECO:0000256" key="12">
    <source>
        <dbReference type="PIRSR" id="PIRSR602717-51"/>
    </source>
</evidence>
<dbReference type="SUPFAM" id="SSF55729">
    <property type="entry name" value="Acyl-CoA N-acyltransferases (Nat)"/>
    <property type="match status" value="1"/>
</dbReference>
<dbReference type="InterPro" id="IPR019787">
    <property type="entry name" value="Znf_PHD-finger"/>
</dbReference>
<proteinExistence type="inferred from homology"/>
<dbReference type="OrthoDB" id="787137at2759"/>
<dbReference type="SMART" id="SM00249">
    <property type="entry name" value="PHD"/>
    <property type="match status" value="1"/>
</dbReference>
<evidence type="ECO:0000256" key="6">
    <source>
        <dbReference type="ARBA" id="ARBA00022771"/>
    </source>
</evidence>
<feature type="domain" description="MYST-type HAT" evidence="14">
    <location>
        <begin position="233"/>
        <end position="507"/>
    </location>
</feature>
<dbReference type="Gene3D" id="3.40.630.30">
    <property type="match status" value="1"/>
</dbReference>
<dbReference type="InterPro" id="IPR036388">
    <property type="entry name" value="WH-like_DNA-bd_sf"/>
</dbReference>
<sequence>TYVHIVTALATWTQMKTTTIYLHVRIANEEEELMFCSSCDRGCHTFCAQPKLSSIPKDDWFCEFCAAAFLTPHSMRSLSPGEQNTEVNDVDSAISIDDSKPSSTCLEDESSRTKRKCKKRTFFGDEEEELLVAKKQPKIILKLKTNVKRTPEREVLSTEEKSVMKQLTKEERLAKEQEMREYYATFGQKLTKEEANLQRGTPQDGDRDEFEQCKRNSLINSVDVEQPDDAASRELFKVKDVHIGNYVMKSWFVAPYPEEYSQHPKLYICEYCFKYMKSDYVAERHKLKCSVKHPPGDEIYRDGAISIFEVDGRKNKMYCQNLCLVAKMFLDHKTLYYDVEPFLFYIMTEADEQGCHFVGYFSKEKCSAMNYNVSCILTLPSYQGKGYGQYLIDFSYLLSKKEGKTGTPERPLSDLGLLSYRSYWKSVLFRELPSCDGAVSIEELSARTSLTPDDVISCLQLSDMFRENKATGAYELCIRDTVIEQHLQKVAQRKYLKVNPENLTWTPFVLSRERLANITGEI</sequence>
<dbReference type="AlphaFoldDB" id="A0A8H7PRY6"/>
<comment type="similarity">
    <text evidence="2 13">Belongs to the MYST (SAS/MOZ) family.</text>
</comment>
<dbReference type="GO" id="GO:0005634">
    <property type="term" value="C:nucleus"/>
    <property type="evidence" value="ECO:0007669"/>
    <property type="project" value="UniProtKB-SubCell"/>
</dbReference>
<dbReference type="Pfam" id="PF17772">
    <property type="entry name" value="zf-MYST"/>
    <property type="match status" value="1"/>
</dbReference>
<dbReference type="Proteomes" id="UP000654370">
    <property type="component" value="Unassembled WGS sequence"/>
</dbReference>
<name>A0A8H7PRY6_MORIS</name>
<keyword evidence="9" id="KW-0007">Acetylation</keyword>
<evidence type="ECO:0000256" key="2">
    <source>
        <dbReference type="ARBA" id="ARBA00010107"/>
    </source>
</evidence>
<evidence type="ECO:0000259" key="14">
    <source>
        <dbReference type="PROSITE" id="PS51726"/>
    </source>
</evidence>
<comment type="catalytic activity">
    <reaction evidence="13">
        <text>L-lysyl-[protein] + acetyl-CoA = N(6)-acetyl-L-lysyl-[protein] + CoA + H(+)</text>
        <dbReference type="Rhea" id="RHEA:45948"/>
        <dbReference type="Rhea" id="RHEA-COMP:9752"/>
        <dbReference type="Rhea" id="RHEA-COMP:10731"/>
        <dbReference type="ChEBI" id="CHEBI:15378"/>
        <dbReference type="ChEBI" id="CHEBI:29969"/>
        <dbReference type="ChEBI" id="CHEBI:57287"/>
        <dbReference type="ChEBI" id="CHEBI:57288"/>
        <dbReference type="ChEBI" id="CHEBI:61930"/>
        <dbReference type="EC" id="2.3.1.48"/>
    </reaction>
</comment>
<dbReference type="EMBL" id="JAEPQZ010000007">
    <property type="protein sequence ID" value="KAG2179177.1"/>
    <property type="molecule type" value="Genomic_DNA"/>
</dbReference>
<keyword evidence="4" id="KW-0808">Transferase</keyword>
<dbReference type="InterPro" id="IPR016181">
    <property type="entry name" value="Acyl_CoA_acyltransferase"/>
</dbReference>
<dbReference type="SUPFAM" id="SSF57903">
    <property type="entry name" value="FYVE/PHD zinc finger"/>
    <property type="match status" value="1"/>
</dbReference>
<evidence type="ECO:0000256" key="11">
    <source>
        <dbReference type="ARBA" id="ARBA00045805"/>
    </source>
</evidence>
<keyword evidence="16" id="KW-1185">Reference proteome</keyword>
<dbReference type="InterPro" id="IPR002717">
    <property type="entry name" value="HAT_MYST-type"/>
</dbReference>
<dbReference type="GO" id="GO:0003682">
    <property type="term" value="F:chromatin binding"/>
    <property type="evidence" value="ECO:0007669"/>
    <property type="project" value="TreeGrafter"/>
</dbReference>
<keyword evidence="10 13" id="KW-0539">Nucleus</keyword>
<evidence type="ECO:0000256" key="7">
    <source>
        <dbReference type="ARBA" id="ARBA00022833"/>
    </source>
</evidence>
<dbReference type="InterPro" id="IPR001965">
    <property type="entry name" value="Znf_PHD"/>
</dbReference>
<dbReference type="GO" id="GO:0006357">
    <property type="term" value="P:regulation of transcription by RNA polymerase II"/>
    <property type="evidence" value="ECO:0007669"/>
    <property type="project" value="TreeGrafter"/>
</dbReference>
<evidence type="ECO:0000313" key="15">
    <source>
        <dbReference type="EMBL" id="KAG2179177.1"/>
    </source>
</evidence>
<dbReference type="GO" id="GO:0008270">
    <property type="term" value="F:zinc ion binding"/>
    <property type="evidence" value="ECO:0007669"/>
    <property type="project" value="UniProtKB-KW"/>
</dbReference>
<keyword evidence="7" id="KW-0862">Zinc</keyword>
<evidence type="ECO:0000256" key="4">
    <source>
        <dbReference type="ARBA" id="ARBA00022679"/>
    </source>
</evidence>
<dbReference type="PROSITE" id="PS51726">
    <property type="entry name" value="MYST_HAT"/>
    <property type="match status" value="1"/>
</dbReference>
<evidence type="ECO:0000256" key="9">
    <source>
        <dbReference type="ARBA" id="ARBA00022990"/>
    </source>
</evidence>
<comment type="caution">
    <text evidence="15">The sequence shown here is derived from an EMBL/GenBank/DDBJ whole genome shotgun (WGS) entry which is preliminary data.</text>
</comment>
<comment type="subcellular location">
    <subcellularLocation>
        <location evidence="1 13">Nucleus</location>
    </subcellularLocation>
</comment>
<gene>
    <name evidence="15" type="ORF">INT43_002027</name>
</gene>
<dbReference type="GO" id="GO:0003712">
    <property type="term" value="F:transcription coregulator activity"/>
    <property type="evidence" value="ECO:0007669"/>
    <property type="project" value="TreeGrafter"/>
</dbReference>
<dbReference type="Gene3D" id="3.30.60.60">
    <property type="entry name" value="N-acetyl transferase-like"/>
    <property type="match status" value="1"/>
</dbReference>
<feature type="non-terminal residue" evidence="15">
    <location>
        <position position="1"/>
    </location>
</feature>
<evidence type="ECO:0000256" key="8">
    <source>
        <dbReference type="ARBA" id="ARBA00022853"/>
    </source>
</evidence>
<dbReference type="GO" id="GO:1990467">
    <property type="term" value="C:NuA3a histone acetyltransferase complex"/>
    <property type="evidence" value="ECO:0007669"/>
    <property type="project" value="TreeGrafter"/>
</dbReference>
<dbReference type="PANTHER" id="PTHR10615">
    <property type="entry name" value="HISTONE ACETYLTRANSFERASE"/>
    <property type="match status" value="1"/>
</dbReference>
<keyword evidence="5" id="KW-0479">Metal-binding</keyword>
<dbReference type="InterPro" id="IPR040706">
    <property type="entry name" value="Zf-MYST"/>
</dbReference>
<comment type="function">
    <text evidence="11">Catalytic component of the NuA4 histone acetyltransferase (HAT) complex which is involved in epigenetic transcriptional activation of selected genes principally by acetylation of nucleosomal histones H4, H3, H2B, H2A and H2A variant H2A.Z. Acetylates histone H4 to form H4K5ac, H4K8ac, H4K12ac and H4K16ac, histone H3 to form H3K14ac, and histone H2A to form H2AK4ac and H2AK7ac. The NuA4 complex is involved in the DNA damage response and is required for chromosome segregation. The NuA4 complex plays a direct role in repair of DNA double-strand breaks (DSBs) through homologous recombination. Recruitment to promoters depends on H3K4me. Also acetylates non-histone proteins. In addition to protein acetyltransferase, can use different acyl-CoA substrates, such as 2-hydroxyisobutanoyl-CoA (2-hydroxyisobutyryl-CoA) or (2E)-butenoyl-CoA (crotonyl-CoA), and is able to mediate protein 2-hydroxyisobutyrylation and crotonylation, respectively.</text>
</comment>
<evidence type="ECO:0000256" key="10">
    <source>
        <dbReference type="ARBA" id="ARBA00023242"/>
    </source>
</evidence>
<keyword evidence="6" id="KW-0863">Zinc-finger</keyword>
<dbReference type="InterPro" id="IPR050603">
    <property type="entry name" value="MYST_HAT"/>
</dbReference>
<dbReference type="Pfam" id="PF01853">
    <property type="entry name" value="MOZ_SAS"/>
    <property type="match status" value="1"/>
</dbReference>
<organism evidence="15 16">
    <name type="scientific">Mortierella isabellina</name>
    <name type="common">Filamentous fungus</name>
    <name type="synonym">Umbelopsis isabellina</name>
    <dbReference type="NCBI Taxonomy" id="91625"/>
    <lineage>
        <taxon>Eukaryota</taxon>
        <taxon>Fungi</taxon>
        <taxon>Fungi incertae sedis</taxon>
        <taxon>Mucoromycota</taxon>
        <taxon>Mucoromycotina</taxon>
        <taxon>Umbelopsidomycetes</taxon>
        <taxon>Umbelopsidales</taxon>
        <taxon>Umbelopsidaceae</taxon>
        <taxon>Umbelopsis</taxon>
    </lineage>
</organism>
<dbReference type="FunFam" id="3.30.60.60:FF:000001">
    <property type="entry name" value="Histone acetyltransferase"/>
    <property type="match status" value="1"/>
</dbReference>
<dbReference type="PANTHER" id="PTHR10615:SF161">
    <property type="entry name" value="HISTONE ACETYLTRANSFERASE KAT7"/>
    <property type="match status" value="1"/>
</dbReference>
<feature type="active site" description="Proton donor/acceptor" evidence="12">
    <location>
        <position position="409"/>
    </location>
</feature>
<evidence type="ECO:0000256" key="3">
    <source>
        <dbReference type="ARBA" id="ARBA00013184"/>
    </source>
</evidence>